<organism evidence="2 3">
    <name type="scientific">Infirmifilum lucidum</name>
    <dbReference type="NCBI Taxonomy" id="2776706"/>
    <lineage>
        <taxon>Archaea</taxon>
        <taxon>Thermoproteota</taxon>
        <taxon>Thermoprotei</taxon>
        <taxon>Thermofilales</taxon>
        <taxon>Thermofilaceae</taxon>
        <taxon>Infirmifilum</taxon>
    </lineage>
</organism>
<dbReference type="AlphaFoldDB" id="A0A7L9FJ56"/>
<dbReference type="KEGG" id="thel:IG193_00885"/>
<dbReference type="PANTHER" id="PTHR43252:SF2">
    <property type="entry name" value="TRANSCRIPTION REGULATOR, PADR-LIKE FAMILY"/>
    <property type="match status" value="1"/>
</dbReference>
<dbReference type="PANTHER" id="PTHR43252">
    <property type="entry name" value="TRANSCRIPTIONAL REGULATOR YQJI"/>
    <property type="match status" value="1"/>
</dbReference>
<keyword evidence="3" id="KW-1185">Reference proteome</keyword>
<name>A0A7L9FJ56_9CREN</name>
<dbReference type="GeneID" id="59148407"/>
<dbReference type="InterPro" id="IPR005149">
    <property type="entry name" value="Tscrpt_reg_PadR_N"/>
</dbReference>
<evidence type="ECO:0000259" key="1">
    <source>
        <dbReference type="Pfam" id="PF03551"/>
    </source>
</evidence>
<proteinExistence type="predicted"/>
<evidence type="ECO:0000313" key="2">
    <source>
        <dbReference type="EMBL" id="QOJ79053.1"/>
    </source>
</evidence>
<dbReference type="RefSeq" id="WP_192819025.1">
    <property type="nucleotide sequence ID" value="NZ_CP062310.1"/>
</dbReference>
<dbReference type="InterPro" id="IPR036388">
    <property type="entry name" value="WH-like_DNA-bd_sf"/>
</dbReference>
<reference evidence="2 3" key="1">
    <citation type="submission" date="2020-10" db="EMBL/GenBank/DDBJ databases">
        <title>Thermofilum lucidum 3507LT sp. nov. a novel member of Thermofilaceae family isolated from Chile hot spring, and proposal of description order Thermofilales.</title>
        <authorList>
            <person name="Zayulina K.S."/>
            <person name="Elcheninov A.G."/>
            <person name="Toshchakov S.V."/>
            <person name="Kublanov I.V."/>
        </authorList>
    </citation>
    <scope>NUCLEOTIDE SEQUENCE [LARGE SCALE GENOMIC DNA]</scope>
    <source>
        <strain evidence="2 3">3507LT</strain>
    </source>
</reference>
<dbReference type="EMBL" id="CP062310">
    <property type="protein sequence ID" value="QOJ79053.1"/>
    <property type="molecule type" value="Genomic_DNA"/>
</dbReference>
<sequence length="158" mass="17969">MQRSRLKARFRGAMKLLTLHMLSEGPNHAYGVMRRLGEVMGFMPSSGAFFPVLKSLVRNGLVEVEEVERDGRRVKVYRLSEGGRAVLESHRRQVEDALRLARSFKRFSESGLSRVFRVVEDIIESMGGLSDRQVEELRKAILDFEYRVLEIIRGGGSG</sequence>
<dbReference type="InParanoid" id="A0A7L9FJ56"/>
<dbReference type="Gene3D" id="1.10.10.10">
    <property type="entry name" value="Winged helix-like DNA-binding domain superfamily/Winged helix DNA-binding domain"/>
    <property type="match status" value="1"/>
</dbReference>
<dbReference type="InterPro" id="IPR036390">
    <property type="entry name" value="WH_DNA-bd_sf"/>
</dbReference>
<dbReference type="Pfam" id="PF03551">
    <property type="entry name" value="PadR"/>
    <property type="match status" value="1"/>
</dbReference>
<dbReference type="Proteomes" id="UP000594121">
    <property type="component" value="Chromosome"/>
</dbReference>
<protein>
    <submittedName>
        <fullName evidence="2">PadR family transcriptional regulator</fullName>
    </submittedName>
</protein>
<feature type="domain" description="Transcription regulator PadR N-terminal" evidence="1">
    <location>
        <begin position="19"/>
        <end position="88"/>
    </location>
</feature>
<accession>A0A7L9FJ56</accession>
<gene>
    <name evidence="2" type="ORF">IG193_00885</name>
</gene>
<dbReference type="SUPFAM" id="SSF46785">
    <property type="entry name" value="Winged helix' DNA-binding domain"/>
    <property type="match status" value="1"/>
</dbReference>
<evidence type="ECO:0000313" key="3">
    <source>
        <dbReference type="Proteomes" id="UP000594121"/>
    </source>
</evidence>